<feature type="region of interest" description="Disordered" evidence="1">
    <location>
        <begin position="177"/>
        <end position="202"/>
    </location>
</feature>
<dbReference type="Proteomes" id="UP000054532">
    <property type="component" value="Unassembled WGS sequence"/>
</dbReference>
<keyword evidence="2" id="KW-0732">Signal</keyword>
<reference evidence="3" key="1">
    <citation type="submission" date="2013-11" db="EMBL/GenBank/DDBJ databases">
        <title>The Genome Sequence of Phytophthora parasitica IAC_01/95.</title>
        <authorList>
            <consortium name="The Broad Institute Genomics Platform"/>
            <person name="Russ C."/>
            <person name="Tyler B."/>
            <person name="Panabieres F."/>
            <person name="Shan W."/>
            <person name="Tripathy S."/>
            <person name="Grunwald N."/>
            <person name="Machado M."/>
            <person name="Johnson C.S."/>
            <person name="Arredondo F."/>
            <person name="Hong C."/>
            <person name="Coffey M."/>
            <person name="Young S.K."/>
            <person name="Zeng Q."/>
            <person name="Gargeya S."/>
            <person name="Fitzgerald M."/>
            <person name="Abouelleil A."/>
            <person name="Alvarado L."/>
            <person name="Chapman S.B."/>
            <person name="Gainer-Dewar J."/>
            <person name="Goldberg J."/>
            <person name="Griggs A."/>
            <person name="Gujja S."/>
            <person name="Hansen M."/>
            <person name="Howarth C."/>
            <person name="Imamovic A."/>
            <person name="Ireland A."/>
            <person name="Larimer J."/>
            <person name="McCowan C."/>
            <person name="Murphy C."/>
            <person name="Pearson M."/>
            <person name="Poon T.W."/>
            <person name="Priest M."/>
            <person name="Roberts A."/>
            <person name="Saif S."/>
            <person name="Shea T."/>
            <person name="Sykes S."/>
            <person name="Wortman J."/>
            <person name="Nusbaum C."/>
            <person name="Birren B."/>
        </authorList>
    </citation>
    <scope>NUCLEOTIDE SEQUENCE [LARGE SCALE GENOMIC DNA]</scope>
    <source>
        <strain evidence="3">IAC_01/95</strain>
    </source>
</reference>
<feature type="compositionally biased region" description="Acidic residues" evidence="1">
    <location>
        <begin position="69"/>
        <end position="82"/>
    </location>
</feature>
<organism evidence="3">
    <name type="scientific">Phytophthora nicotianae</name>
    <name type="common">Potato buckeye rot agent</name>
    <name type="synonym">Phytophthora parasitica</name>
    <dbReference type="NCBI Taxonomy" id="4792"/>
    <lineage>
        <taxon>Eukaryota</taxon>
        <taxon>Sar</taxon>
        <taxon>Stramenopiles</taxon>
        <taxon>Oomycota</taxon>
        <taxon>Peronosporomycetes</taxon>
        <taxon>Peronosporales</taxon>
        <taxon>Peronosporaceae</taxon>
        <taxon>Phytophthora</taxon>
    </lineage>
</organism>
<feature type="chain" id="PRO_5004820869" evidence="2">
    <location>
        <begin position="22"/>
        <end position="282"/>
    </location>
</feature>
<evidence type="ECO:0000256" key="1">
    <source>
        <dbReference type="SAM" id="MobiDB-lite"/>
    </source>
</evidence>
<evidence type="ECO:0000313" key="3">
    <source>
        <dbReference type="EMBL" id="ETM46544.1"/>
    </source>
</evidence>
<dbReference type="AlphaFoldDB" id="W2NFR0"/>
<proteinExistence type="predicted"/>
<sequence length="282" mass="30451">MTMSPTVFIWMLSSFFRWILRQLMPTSRSKIAHASTSSLLVAAAPKSTASYFETTDDDHLLGALHSDSDTDVEDSSTDVEDSSTDHNDAPASSLVRSRIAFFEARPASATPDTIHARDISPAPTSRSSVRSRITFFETCSAEADSSKDYNDTPTPTPDTSLRSRIEFFEATTTGSTATTRLPTASGSAITSTTTTTSTGTTNLTLAEADPTPHRAAEANPATAPVQAMSAVDQDQETPVHAPAPPRHQVKSRFMQYDPAFRRRCADASRRRTSLAQQASLVT</sequence>
<evidence type="ECO:0000256" key="2">
    <source>
        <dbReference type="SAM" id="SignalP"/>
    </source>
</evidence>
<accession>W2NFR0</accession>
<feature type="compositionally biased region" description="Low complexity" evidence="1">
    <location>
        <begin position="177"/>
        <end position="201"/>
    </location>
</feature>
<name>W2NFR0_PHYNI</name>
<dbReference type="VEuPathDB" id="FungiDB:PPTG_11202"/>
<protein>
    <submittedName>
        <fullName evidence="3">Uncharacterized protein</fullName>
    </submittedName>
</protein>
<feature type="signal peptide" evidence="2">
    <location>
        <begin position="1"/>
        <end position="21"/>
    </location>
</feature>
<gene>
    <name evidence="3" type="ORF">L914_08584</name>
</gene>
<dbReference type="EMBL" id="KI692851">
    <property type="protein sequence ID" value="ETM46544.1"/>
    <property type="molecule type" value="Genomic_DNA"/>
</dbReference>
<feature type="region of interest" description="Disordered" evidence="1">
    <location>
        <begin position="62"/>
        <end position="91"/>
    </location>
</feature>